<evidence type="ECO:0000256" key="4">
    <source>
        <dbReference type="PROSITE-ProRule" id="PRU00473"/>
    </source>
</evidence>
<feature type="compositionally biased region" description="Gly residues" evidence="5">
    <location>
        <begin position="55"/>
        <end position="65"/>
    </location>
</feature>
<feature type="region of interest" description="Disordered" evidence="5">
    <location>
        <begin position="210"/>
        <end position="248"/>
    </location>
</feature>
<dbReference type="Pfam" id="PF00691">
    <property type="entry name" value="OmpA"/>
    <property type="match status" value="1"/>
</dbReference>
<keyword evidence="3" id="KW-0998">Cell outer membrane</keyword>
<dbReference type="InterPro" id="IPR036737">
    <property type="entry name" value="OmpA-like_sf"/>
</dbReference>
<dbReference type="SUPFAM" id="SSF103088">
    <property type="entry name" value="OmpA-like"/>
    <property type="match status" value="1"/>
</dbReference>
<keyword evidence="2 4" id="KW-0472">Membrane</keyword>
<dbReference type="InterPro" id="IPR006665">
    <property type="entry name" value="OmpA-like"/>
</dbReference>
<dbReference type="PROSITE" id="PS51123">
    <property type="entry name" value="OMPA_2"/>
    <property type="match status" value="1"/>
</dbReference>
<organism evidence="8 9">
    <name type="scientific">Egibacter rhizosphaerae</name>
    <dbReference type="NCBI Taxonomy" id="1670831"/>
    <lineage>
        <taxon>Bacteria</taxon>
        <taxon>Bacillati</taxon>
        <taxon>Actinomycetota</taxon>
        <taxon>Nitriliruptoria</taxon>
        <taxon>Egibacterales</taxon>
        <taxon>Egibacteraceae</taxon>
        <taxon>Egibacter</taxon>
    </lineage>
</organism>
<evidence type="ECO:0000256" key="1">
    <source>
        <dbReference type="ARBA" id="ARBA00004442"/>
    </source>
</evidence>
<dbReference type="CDD" id="cd07185">
    <property type="entry name" value="OmpA_C-like"/>
    <property type="match status" value="1"/>
</dbReference>
<feature type="signal peptide" evidence="6">
    <location>
        <begin position="1"/>
        <end position="22"/>
    </location>
</feature>
<dbReference type="RefSeq" id="WP_131155650.1">
    <property type="nucleotide sequence ID" value="NZ_CP036402.1"/>
</dbReference>
<evidence type="ECO:0000256" key="5">
    <source>
        <dbReference type="SAM" id="MobiDB-lite"/>
    </source>
</evidence>
<dbReference type="InterPro" id="IPR050330">
    <property type="entry name" value="Bact_OuterMem_StrucFunc"/>
</dbReference>
<protein>
    <submittedName>
        <fullName evidence="8">OmpA family protein</fullName>
    </submittedName>
</protein>
<sequence>MRGLVVLISLAVLVLLAACDDAADDEDEATQASEEDAAASVEVEEGEAEAESGEAGSGETDGTGGDADEGGAPERPESDVELVEEAREDFLGEELGASEMETTEQLGSEIERIEELESRYDAEETEQGEVQLTVPDHVLFDFDSDELRPEAAEALDDIAEVIEHYEDAPVEIQGHTDHIGEPEYNLDLSERRAHSVVDYLVDRGVDEGRLTARGLGEEEPVAPNEHEDGSDNPEGRAQNRRVEVLIDE</sequence>
<gene>
    <name evidence="8" type="ORF">ER308_14540</name>
</gene>
<dbReference type="PROSITE" id="PS51257">
    <property type="entry name" value="PROKAR_LIPOPROTEIN"/>
    <property type="match status" value="1"/>
</dbReference>
<feature type="region of interest" description="Disordered" evidence="5">
    <location>
        <begin position="23"/>
        <end position="107"/>
    </location>
</feature>
<accession>A0A411YH35</accession>
<dbReference type="OrthoDB" id="9782229at2"/>
<evidence type="ECO:0000256" key="3">
    <source>
        <dbReference type="ARBA" id="ARBA00023237"/>
    </source>
</evidence>
<evidence type="ECO:0000256" key="6">
    <source>
        <dbReference type="SAM" id="SignalP"/>
    </source>
</evidence>
<dbReference type="PANTHER" id="PTHR30329">
    <property type="entry name" value="STATOR ELEMENT OF FLAGELLAR MOTOR COMPLEX"/>
    <property type="match status" value="1"/>
</dbReference>
<dbReference type="Proteomes" id="UP000291469">
    <property type="component" value="Chromosome"/>
</dbReference>
<evidence type="ECO:0000259" key="7">
    <source>
        <dbReference type="PROSITE" id="PS51123"/>
    </source>
</evidence>
<dbReference type="InterPro" id="IPR006664">
    <property type="entry name" value="OMP_bac"/>
</dbReference>
<dbReference type="Gene3D" id="3.30.1330.60">
    <property type="entry name" value="OmpA-like domain"/>
    <property type="match status" value="1"/>
</dbReference>
<feature type="compositionally biased region" description="Acidic residues" evidence="5">
    <location>
        <begin position="23"/>
        <end position="52"/>
    </location>
</feature>
<proteinExistence type="predicted"/>
<evidence type="ECO:0000313" key="9">
    <source>
        <dbReference type="Proteomes" id="UP000291469"/>
    </source>
</evidence>
<feature type="chain" id="PRO_5038940004" evidence="6">
    <location>
        <begin position="23"/>
        <end position="248"/>
    </location>
</feature>
<feature type="compositionally biased region" description="Basic and acidic residues" evidence="5">
    <location>
        <begin position="72"/>
        <end position="90"/>
    </location>
</feature>
<evidence type="ECO:0000256" key="2">
    <source>
        <dbReference type="ARBA" id="ARBA00023136"/>
    </source>
</evidence>
<reference evidence="8 9" key="1">
    <citation type="submission" date="2019-01" db="EMBL/GenBank/DDBJ databases">
        <title>Egibacter rhizosphaerae EGI 80759T.</title>
        <authorList>
            <person name="Chen D.-D."/>
            <person name="Tian Y."/>
            <person name="Jiao J.-Y."/>
            <person name="Zhang X.-T."/>
            <person name="Zhang Y.-G."/>
            <person name="Zhang Y."/>
            <person name="Xiao M."/>
            <person name="Shu W.-S."/>
            <person name="Li W.-J."/>
        </authorList>
    </citation>
    <scope>NUCLEOTIDE SEQUENCE [LARGE SCALE GENOMIC DNA]</scope>
    <source>
        <strain evidence="8 9">EGI 80759</strain>
    </source>
</reference>
<dbReference type="EMBL" id="CP036402">
    <property type="protein sequence ID" value="QBI20655.1"/>
    <property type="molecule type" value="Genomic_DNA"/>
</dbReference>
<name>A0A411YH35_9ACTN</name>
<dbReference type="PANTHER" id="PTHR30329:SF21">
    <property type="entry name" value="LIPOPROTEIN YIAD-RELATED"/>
    <property type="match status" value="1"/>
</dbReference>
<dbReference type="AlphaFoldDB" id="A0A411YH35"/>
<dbReference type="KEGG" id="erz:ER308_14540"/>
<keyword evidence="6" id="KW-0732">Signal</keyword>
<feature type="domain" description="OmpA-like" evidence="7">
    <location>
        <begin position="127"/>
        <end position="248"/>
    </location>
</feature>
<keyword evidence="9" id="KW-1185">Reference proteome</keyword>
<dbReference type="PRINTS" id="PR01021">
    <property type="entry name" value="OMPADOMAIN"/>
</dbReference>
<comment type="subcellular location">
    <subcellularLocation>
        <location evidence="1">Cell outer membrane</location>
    </subcellularLocation>
</comment>
<evidence type="ECO:0000313" key="8">
    <source>
        <dbReference type="EMBL" id="QBI20655.1"/>
    </source>
</evidence>
<dbReference type="GO" id="GO:0009279">
    <property type="term" value="C:cell outer membrane"/>
    <property type="evidence" value="ECO:0007669"/>
    <property type="project" value="UniProtKB-SubCell"/>
</dbReference>